<keyword evidence="6" id="KW-0560">Oxidoreductase</keyword>
<feature type="transmembrane region" description="Helical" evidence="12">
    <location>
        <begin position="352"/>
        <end position="376"/>
    </location>
</feature>
<keyword evidence="14" id="KW-1185">Reference proteome</keyword>
<comment type="function">
    <text evidence="9">Catalyzes the reduction of all-trans-retinal to all-trans-retinol in the presence of NADPH.</text>
</comment>
<evidence type="ECO:0000256" key="6">
    <source>
        <dbReference type="ARBA" id="ARBA00023002"/>
    </source>
</evidence>
<keyword evidence="3 12" id="KW-0812">Transmembrane</keyword>
<evidence type="ECO:0000256" key="2">
    <source>
        <dbReference type="ARBA" id="ARBA00006484"/>
    </source>
</evidence>
<reference evidence="13 14" key="1">
    <citation type="submission" date="2014-11" db="EMBL/GenBank/DDBJ databases">
        <title>Genetic blueprint of the zoonotic pathogen Toxocara canis.</title>
        <authorList>
            <person name="Zhu X.-Q."/>
            <person name="Korhonen P.K."/>
            <person name="Cai H."/>
            <person name="Young N.D."/>
            <person name="Nejsum P."/>
            <person name="von Samson-Himmelstjerna G."/>
            <person name="Boag P.R."/>
            <person name="Tan P."/>
            <person name="Li Q."/>
            <person name="Min J."/>
            <person name="Yang Y."/>
            <person name="Wang X."/>
            <person name="Fang X."/>
            <person name="Hall R.S."/>
            <person name="Hofmann A."/>
            <person name="Sternberg P.W."/>
            <person name="Jex A.R."/>
            <person name="Gasser R.B."/>
        </authorList>
    </citation>
    <scope>NUCLEOTIDE SEQUENCE [LARGE SCALE GENOMIC DNA]</scope>
    <source>
        <strain evidence="13">PN_DK_2014</strain>
    </source>
</reference>
<dbReference type="OrthoDB" id="10253736at2759"/>
<keyword evidence="4" id="KW-0521">NADP</keyword>
<feature type="transmembrane region" description="Helical" evidence="12">
    <location>
        <begin position="388"/>
        <end position="408"/>
    </location>
</feature>
<dbReference type="STRING" id="6265.A0A0B2UWI7"/>
<comment type="subcellular location">
    <subcellularLocation>
        <location evidence="1">Membrane</location>
        <topology evidence="1">Multi-pass membrane protein</topology>
    </subcellularLocation>
</comment>
<name>A0A0B2UWI7_TOXCA</name>
<evidence type="ECO:0000256" key="9">
    <source>
        <dbReference type="ARBA" id="ARBA00059620"/>
    </source>
</evidence>
<dbReference type="FunFam" id="3.40.50.720:FF:000131">
    <property type="entry name" value="Short-chain dehydrogenase/reductase 3"/>
    <property type="match status" value="1"/>
</dbReference>
<organism evidence="13 14">
    <name type="scientific">Toxocara canis</name>
    <name type="common">Canine roundworm</name>
    <dbReference type="NCBI Taxonomy" id="6265"/>
    <lineage>
        <taxon>Eukaryota</taxon>
        <taxon>Metazoa</taxon>
        <taxon>Ecdysozoa</taxon>
        <taxon>Nematoda</taxon>
        <taxon>Chromadorea</taxon>
        <taxon>Rhabditida</taxon>
        <taxon>Spirurina</taxon>
        <taxon>Ascaridomorpha</taxon>
        <taxon>Ascaridoidea</taxon>
        <taxon>Toxocaridae</taxon>
        <taxon>Toxocara</taxon>
    </lineage>
</organism>
<evidence type="ECO:0000256" key="12">
    <source>
        <dbReference type="SAM" id="Phobius"/>
    </source>
</evidence>
<evidence type="ECO:0000313" key="13">
    <source>
        <dbReference type="EMBL" id="KHN73492.1"/>
    </source>
</evidence>
<keyword evidence="7" id="KW-0443">Lipid metabolism</keyword>
<evidence type="ECO:0000256" key="11">
    <source>
        <dbReference type="ARBA" id="ARBA00082544"/>
    </source>
</evidence>
<evidence type="ECO:0000256" key="5">
    <source>
        <dbReference type="ARBA" id="ARBA00022989"/>
    </source>
</evidence>
<evidence type="ECO:0000256" key="1">
    <source>
        <dbReference type="ARBA" id="ARBA00004141"/>
    </source>
</evidence>
<dbReference type="Pfam" id="PF14934">
    <property type="entry name" value="TMEM254"/>
    <property type="match status" value="1"/>
</dbReference>
<evidence type="ECO:0000256" key="8">
    <source>
        <dbReference type="ARBA" id="ARBA00023136"/>
    </source>
</evidence>
<dbReference type="InterPro" id="IPR036291">
    <property type="entry name" value="NAD(P)-bd_dom_sf"/>
</dbReference>
<keyword evidence="5 12" id="KW-1133">Transmembrane helix</keyword>
<dbReference type="Gene3D" id="3.40.50.720">
    <property type="entry name" value="NAD(P)-binding Rossmann-like Domain"/>
    <property type="match status" value="1"/>
</dbReference>
<dbReference type="Pfam" id="PF00106">
    <property type="entry name" value="adh_short"/>
    <property type="match status" value="1"/>
</dbReference>
<dbReference type="GO" id="GO:0016020">
    <property type="term" value="C:membrane"/>
    <property type="evidence" value="ECO:0007669"/>
    <property type="project" value="UniProtKB-SubCell"/>
</dbReference>
<evidence type="ECO:0000256" key="10">
    <source>
        <dbReference type="ARBA" id="ARBA00068717"/>
    </source>
</evidence>
<dbReference type="InterPro" id="IPR028110">
    <property type="entry name" value="TMEM254"/>
</dbReference>
<comment type="caution">
    <text evidence="13">The sequence shown here is derived from an EMBL/GenBank/DDBJ whole genome shotgun (WGS) entry which is preliminary data.</text>
</comment>
<dbReference type="PRINTS" id="PR00081">
    <property type="entry name" value="GDHRDH"/>
</dbReference>
<evidence type="ECO:0000256" key="4">
    <source>
        <dbReference type="ARBA" id="ARBA00022857"/>
    </source>
</evidence>
<evidence type="ECO:0000313" key="14">
    <source>
        <dbReference type="Proteomes" id="UP000031036"/>
    </source>
</evidence>
<dbReference type="SUPFAM" id="SSF51735">
    <property type="entry name" value="NAD(P)-binding Rossmann-fold domains"/>
    <property type="match status" value="1"/>
</dbReference>
<comment type="similarity">
    <text evidence="2">Belongs to the short-chain dehydrogenases/reductases (SDR) family.</text>
</comment>
<dbReference type="GO" id="GO:0052650">
    <property type="term" value="F:all-trans-retinol dehydrogenase (NADP+) activity"/>
    <property type="evidence" value="ECO:0007669"/>
    <property type="project" value="UniProtKB-ARBA"/>
</dbReference>
<protein>
    <recommendedName>
        <fullName evidence="10">Short-chain dehydrogenase/reductase 3</fullName>
    </recommendedName>
    <alternativeName>
        <fullName evidence="11">Retinal short-chain dehydrogenase/reductase 1</fullName>
    </alternativeName>
</protein>
<dbReference type="InterPro" id="IPR002347">
    <property type="entry name" value="SDR_fam"/>
</dbReference>
<gene>
    <name evidence="13" type="primary">SDR16C6</name>
    <name evidence="13" type="ORF">Tcan_11726</name>
</gene>
<dbReference type="GO" id="GO:0005811">
    <property type="term" value="C:lipid droplet"/>
    <property type="evidence" value="ECO:0007669"/>
    <property type="project" value="TreeGrafter"/>
</dbReference>
<keyword evidence="8 12" id="KW-0472">Membrane</keyword>
<proteinExistence type="inferred from homology"/>
<dbReference type="PANTHER" id="PTHR24322:SF736">
    <property type="entry name" value="RETINOL DEHYDROGENASE 10"/>
    <property type="match status" value="1"/>
</dbReference>
<dbReference type="Proteomes" id="UP000031036">
    <property type="component" value="Unassembled WGS sequence"/>
</dbReference>
<dbReference type="EMBL" id="JPKZ01003105">
    <property type="protein sequence ID" value="KHN73492.1"/>
    <property type="molecule type" value="Genomic_DNA"/>
</dbReference>
<feature type="transmembrane region" description="Helical" evidence="12">
    <location>
        <begin position="6"/>
        <end position="25"/>
    </location>
</feature>
<sequence>MARISRYELFCSTIGALLHVFFVALPKDFWRWRKMTQKDVRGKTIVITGAASGLGKAMAELFAIEHGAKVAIVDINSHDASEAAKEINERNGVALSWTCDISNAEQMNKCAEEIRAEFGQVDIVVCNAAILFFGHALQLSALELQKSVNVNIMGTINTIRAFLRPMEERNEGHIVAISSIAGYCGETYGLAYCPSKFAIRGVMECLQMEMKDRGLNAIKFTTICPYFARTPMILNKGMRPTSLFFPFMSAKRCSKEIVDAILKEKIIAFVPEYLSIVTSLKNLTSNNVRMAGREYLNCRYEPITKSDIDHDKMLTLSKTTDYFQSLDLFWKLVTPIIFITATIWWITSQLSALMFIGLLLLAFLSRSFAAIYAVILCDQLEFSFLCTFKWFAQTVLFGLPSLLLLLHYKVKTS</sequence>
<dbReference type="AlphaFoldDB" id="A0A0B2UWI7"/>
<dbReference type="PANTHER" id="PTHR24322">
    <property type="entry name" value="PKSB"/>
    <property type="match status" value="1"/>
</dbReference>
<evidence type="ECO:0000256" key="3">
    <source>
        <dbReference type="ARBA" id="ARBA00022692"/>
    </source>
</evidence>
<dbReference type="OMA" id="REYLNCR"/>
<accession>A0A0B2UWI7</accession>
<evidence type="ECO:0000256" key="7">
    <source>
        <dbReference type="ARBA" id="ARBA00023098"/>
    </source>
</evidence>
<feature type="transmembrane region" description="Helical" evidence="12">
    <location>
        <begin position="328"/>
        <end position="346"/>
    </location>
</feature>